<dbReference type="InterPro" id="IPR018490">
    <property type="entry name" value="cNMP-bd_dom_sf"/>
</dbReference>
<dbReference type="GO" id="GO:0003677">
    <property type="term" value="F:DNA binding"/>
    <property type="evidence" value="ECO:0007669"/>
    <property type="project" value="UniProtKB-KW"/>
</dbReference>
<dbReference type="PROSITE" id="PS50042">
    <property type="entry name" value="CNMP_BINDING_3"/>
    <property type="match status" value="1"/>
</dbReference>
<dbReference type="Pfam" id="PF00027">
    <property type="entry name" value="cNMP_binding"/>
    <property type="match status" value="1"/>
</dbReference>
<dbReference type="PANTHER" id="PTHR24567:SF26">
    <property type="entry name" value="REGULATORY PROTEIN YEIL"/>
    <property type="match status" value="1"/>
</dbReference>
<dbReference type="InterPro" id="IPR050397">
    <property type="entry name" value="Env_Response_Regulators"/>
</dbReference>
<dbReference type="Gene3D" id="2.60.120.10">
    <property type="entry name" value="Jelly Rolls"/>
    <property type="match status" value="1"/>
</dbReference>
<reference evidence="2 3" key="1">
    <citation type="journal article" date="2015" name="Genome Announc.">
        <title>Expanding the biotechnology potential of lactobacilli through comparative genomics of 213 strains and associated genera.</title>
        <authorList>
            <person name="Sun Z."/>
            <person name="Harris H.M."/>
            <person name="McCann A."/>
            <person name="Guo C."/>
            <person name="Argimon S."/>
            <person name="Zhang W."/>
            <person name="Yang X."/>
            <person name="Jeffery I.B."/>
            <person name="Cooney J.C."/>
            <person name="Kagawa T.F."/>
            <person name="Liu W."/>
            <person name="Song Y."/>
            <person name="Salvetti E."/>
            <person name="Wrobel A."/>
            <person name="Rasinkangas P."/>
            <person name="Parkhill J."/>
            <person name="Rea M.C."/>
            <person name="O'Sullivan O."/>
            <person name="Ritari J."/>
            <person name="Douillard F.P."/>
            <person name="Paul Ross R."/>
            <person name="Yang R."/>
            <person name="Briner A.E."/>
            <person name="Felis G.E."/>
            <person name="de Vos W.M."/>
            <person name="Barrangou R."/>
            <person name="Klaenhammer T.R."/>
            <person name="Caufield P.W."/>
            <person name="Cui Y."/>
            <person name="Zhang H."/>
            <person name="O'Toole P.W."/>
        </authorList>
    </citation>
    <scope>NUCLEOTIDE SEQUENCE [LARGE SCALE GENOMIC DNA]</scope>
    <source>
        <strain evidence="2 3">DSM 19117</strain>
    </source>
</reference>
<dbReference type="STRING" id="1423773.FD30_GL000692"/>
<dbReference type="SUPFAM" id="SSF51206">
    <property type="entry name" value="cAMP-binding domain-like"/>
    <property type="match status" value="1"/>
</dbReference>
<dbReference type="InterPro" id="IPR000595">
    <property type="entry name" value="cNMP-bd_dom"/>
</dbReference>
<dbReference type="Proteomes" id="UP000051162">
    <property type="component" value="Unassembled WGS sequence"/>
</dbReference>
<protein>
    <submittedName>
        <fullName evidence="2">DNA-binding transcriptional activator YeiL</fullName>
    </submittedName>
</protein>
<proteinExistence type="predicted"/>
<evidence type="ECO:0000259" key="1">
    <source>
        <dbReference type="PROSITE" id="PS50042"/>
    </source>
</evidence>
<dbReference type="InterPro" id="IPR036390">
    <property type="entry name" value="WH_DNA-bd_sf"/>
</dbReference>
<keyword evidence="2" id="KW-0238">DNA-binding</keyword>
<name>A0A0R1KBE9_9LACO</name>
<gene>
    <name evidence="2" type="ORF">FD30_GL000692</name>
</gene>
<sequence length="226" mass="26042">MMHQLKNTTLIQQLATTSQFNHQFSTNLATKADLVLISAGDQVVTQGKAADTLWYLARGRTKLTTTLANGKIALIDFFTTPCFIGEMEFIDHQPTYTFTVTALSDCWCFRLPVAPYRQRLLQDSHFLQQLCQYFVHKNYRNIQTATRNQSFPLVQRLAAFILLTAHNDQYTEKNTQVAEYLGVSYRHLLYVFSQLVKDGSLTRTHPGYHIINHQYLRSLAYDVQHS</sequence>
<dbReference type="GO" id="GO:0003700">
    <property type="term" value="F:DNA-binding transcription factor activity"/>
    <property type="evidence" value="ECO:0007669"/>
    <property type="project" value="TreeGrafter"/>
</dbReference>
<evidence type="ECO:0000313" key="3">
    <source>
        <dbReference type="Proteomes" id="UP000051162"/>
    </source>
</evidence>
<dbReference type="PATRIC" id="fig|1423773.3.peg.707"/>
<dbReference type="GO" id="GO:0005829">
    <property type="term" value="C:cytosol"/>
    <property type="evidence" value="ECO:0007669"/>
    <property type="project" value="TreeGrafter"/>
</dbReference>
<dbReference type="EMBL" id="AZDT01000011">
    <property type="protein sequence ID" value="KRK77066.1"/>
    <property type="molecule type" value="Genomic_DNA"/>
</dbReference>
<evidence type="ECO:0000313" key="2">
    <source>
        <dbReference type="EMBL" id="KRK77066.1"/>
    </source>
</evidence>
<feature type="domain" description="Cyclic nucleotide-binding" evidence="1">
    <location>
        <begin position="16"/>
        <end position="137"/>
    </location>
</feature>
<keyword evidence="3" id="KW-1185">Reference proteome</keyword>
<accession>A0A0R1KBE9</accession>
<dbReference type="InterPro" id="IPR014710">
    <property type="entry name" value="RmlC-like_jellyroll"/>
</dbReference>
<dbReference type="AlphaFoldDB" id="A0A0R1KBE9"/>
<dbReference type="PANTHER" id="PTHR24567">
    <property type="entry name" value="CRP FAMILY TRANSCRIPTIONAL REGULATORY PROTEIN"/>
    <property type="match status" value="1"/>
</dbReference>
<dbReference type="NCBIfam" id="NF007707">
    <property type="entry name" value="PRK10402.1"/>
    <property type="match status" value="1"/>
</dbReference>
<organism evidence="2 3">
    <name type="scientific">Levilactobacillus namurensis DSM 19117</name>
    <dbReference type="NCBI Taxonomy" id="1423773"/>
    <lineage>
        <taxon>Bacteria</taxon>
        <taxon>Bacillati</taxon>
        <taxon>Bacillota</taxon>
        <taxon>Bacilli</taxon>
        <taxon>Lactobacillales</taxon>
        <taxon>Lactobacillaceae</taxon>
        <taxon>Levilactobacillus</taxon>
    </lineage>
</organism>
<comment type="caution">
    <text evidence="2">The sequence shown here is derived from an EMBL/GenBank/DDBJ whole genome shotgun (WGS) entry which is preliminary data.</text>
</comment>
<dbReference type="SMART" id="SM00100">
    <property type="entry name" value="cNMP"/>
    <property type="match status" value="1"/>
</dbReference>
<dbReference type="CDD" id="cd00038">
    <property type="entry name" value="CAP_ED"/>
    <property type="match status" value="1"/>
</dbReference>
<dbReference type="SUPFAM" id="SSF46785">
    <property type="entry name" value="Winged helix' DNA-binding domain"/>
    <property type="match status" value="1"/>
</dbReference>